<feature type="compositionally biased region" description="Polar residues" evidence="6">
    <location>
        <begin position="1371"/>
        <end position="1392"/>
    </location>
</feature>
<evidence type="ECO:0000259" key="7">
    <source>
        <dbReference type="PROSITE" id="PS50865"/>
    </source>
</evidence>
<evidence type="ECO:0000256" key="6">
    <source>
        <dbReference type="SAM" id="MobiDB-lite"/>
    </source>
</evidence>
<evidence type="ECO:0000313" key="9">
    <source>
        <dbReference type="RefSeq" id="XP_022253613.1"/>
    </source>
</evidence>
<evidence type="ECO:0000256" key="3">
    <source>
        <dbReference type="ARBA" id="ARBA00022833"/>
    </source>
</evidence>
<evidence type="ECO:0000256" key="1">
    <source>
        <dbReference type="ARBA" id="ARBA00022723"/>
    </source>
</evidence>
<feature type="compositionally biased region" description="Polar residues" evidence="6">
    <location>
        <begin position="854"/>
        <end position="871"/>
    </location>
</feature>
<protein>
    <submittedName>
        <fullName evidence="9">Uncharacterized protein LOC111088274 isoform X1</fullName>
    </submittedName>
</protein>
<feature type="region of interest" description="Disordered" evidence="6">
    <location>
        <begin position="786"/>
        <end position="887"/>
    </location>
</feature>
<feature type="region of interest" description="Disordered" evidence="6">
    <location>
        <begin position="2040"/>
        <end position="2157"/>
    </location>
</feature>
<feature type="compositionally biased region" description="Polar residues" evidence="6">
    <location>
        <begin position="806"/>
        <end position="816"/>
    </location>
</feature>
<feature type="compositionally biased region" description="Polar residues" evidence="6">
    <location>
        <begin position="2054"/>
        <end position="2157"/>
    </location>
</feature>
<keyword evidence="1" id="KW-0479">Metal-binding</keyword>
<feature type="compositionally biased region" description="Low complexity" evidence="6">
    <location>
        <begin position="872"/>
        <end position="885"/>
    </location>
</feature>
<sequence>MPSSSNLPETKVCFVVLPKLPTLMSEKNTITTSQRSEHRDNDERFTDCELSDFKGDYFEIGQTEMECPMKTLDLDFSTLKNVTEVSKIHSALDPGYGDFRSYFHHTQWSPDIKENKAASKKHMIDKSIKSFPNQRRQNELQQKCRKLNQMRSQQSEAYSNNPEKGFVVISKGGTTKLLIKSKKCENKPVQSKTICRRKSDNSNSVDPKEGSAVEGESLVFVSSPEDNKQSKISSPEKDGNTKKLFGSDSKEPIFSFLQSNTPTHTGFLNASYKYNVPKEARQNTDLIAMSKEACDQDGHYQLQNAKVLPQNRKKISPLSVYTTIFDNVISSVTCKRFKRKSSKRKVDKDCSLLFKKFRTDVEGRNTTNETKKCHLTSQSAKSNEEEVVKDMMSDIIYRVVLLTEEDINFSNPSSREMYLFTEFCNNYGFDETEFLNVHQILNPQILSPEGDDAVSVSTETLFQKKKLVKTRKFGKYRRKRLTKRGITGSQIKKQHSRKYKSYKNDNVPNIVTSDFIKNNADSSKLRCLNTTETVFQDYSGSSTLPVHVNNTNLKSECRGSLKSSERQEPEGCRFSLEKQLHRNVTFSHTDTSKEPSTTSESSDKRNPNEANFQRGFTATSDNCYTTVIPNLRNAETSCQNDPNCAPPNTLEMIASRGISFRLNNRQSEMKLYRDILPRDKTAINTGCIEEEVRAGHAVDVSLNRVGTVEVNFKNNTEINTAKHPTVGSESSHDASIPEGIFGNKNVQQLSLESQVYEEKQKTSLENSKSEKIASYRHAASHATKYEGLKEKKLDSHVTVKKRARRNNLTDSEPSSNETKDQPEDNIPLGQHLFNTESPRNVRLRSMDDQEIVLSDSNSEDGTPYMTRTTNNSSFSPGSPSASKSMPELEEISSLRKYSKYIFTKSGREIAKVTHTGVSHPEESCEEIPHVRIKSPIDLTKSVTSKGSREETVLKTNSDIHRKNSQFGCEERTTQSRHSAGKTWTTNNKESRDLVVHDSKNSKWSPHPKDILRESVLLKLLNNRKLVAPPSEQNIVNNNSASTKPNVFKKNATSVHVSRPNKTKTLPVNEFEKYSSSDNYHCLENDSFGLLDRRTIFEEENFSKEKHFENILEKQQIEFTPIEDKVERLKREIFYLDLMADQKEKEKALIQQFKKQKEEKLKRMYHKQALIAHLTKKKMQKYKKGETLPAALEKQEKGESVKKPSCTEDTPVHPVSGSIELIDQPKSVSCRQMNQSLDRNLVQNDSLSNDSKTLSQRDQAGNIQQQNQMLTDKGSVVDLPNTSFTYATSGAIIVPGNQVPKTQFFNPPHRVEIINSSTNAVPLGHNGERIQSLGQTTYAFFNKMAEGYNSSSRQTLVQRRFRKIRPKVLPTAETTSSQKTTSDETSTPSILGSQSVVLQRNSTSIPQTVSFSESITKSGSQRVPHFQESPSDVPYQVQLPQGNFSNVTPSLSESICTGDPQKVPLLQRNSISIPQTVSFSESITKSGSQRVPHIQESPSNVPYQVQLPQGNFSNVTQSLSESICTGDPQKVPLLQRNSISIPQVLFPQGNFTNTSYQVPLLQRDFTCATKGLPSSDINAISVQQQIPLSQGNYIGVLQRLPSSENNDTNVQHQITLSRGISTDAPQRLPSSEINDTSVQQKVPLSRETCTGVPQKHPSSEINDTSVQQQITLSQGICTDAPKKITSSETSTIGVQQKVPLSQGTCTGVPQRHPSSEINDTSVQQEITLSQGISIDAPQRLPSSEINDTSVQQKVPLSQETCTGVPQKHSSSEVNDINIQQQVSLSQGICTDAPKKIISSETSTIGVQQQVPLSQGTCTGVPQRHPSSEINDINVKQQVPLSQGICTSDLQQAPLVKEKPTISSHQDLLVQGSFSNSSNQPIGEQNNNITTSSEFLNMPIELQCWKLLVACVQAMTNQNSFLSHVMASQNPLLTQNLANIYPNLIQIIPNQNTFLRETLFEKSSTLAQDGTSFPQKTNENSTTKRPTTEVDNSTACGQTTFVSPASTASGQTTFVSPASTACGQTTFVSPASTVSGQTTFVSPASTVSGRSKLVSPASTASGQTIDVSPASTASGQTIDVSPSSTASGQTTVVSPASTASGQTIDVSPASTASGQTIDVSPASTASGQTIDVSPASTASGQTIDVSPASTASGQTTVVSPASTVSGQSKLVSAVCTVSGVSTTTNSDALLSSSVCGTCGSKDPCYICSGCQKEWYCSMLCQFQNWAQHYKTCRKS</sequence>
<keyword evidence="8" id="KW-1185">Reference proteome</keyword>
<feature type="domain" description="MYND-type" evidence="7">
    <location>
        <begin position="2193"/>
        <end position="2230"/>
    </location>
</feature>
<dbReference type="Proteomes" id="UP000694941">
    <property type="component" value="Unplaced"/>
</dbReference>
<feature type="region of interest" description="Disordered" evidence="6">
    <location>
        <begin position="1187"/>
        <end position="1216"/>
    </location>
</feature>
<organism evidence="8 9">
    <name type="scientific">Limulus polyphemus</name>
    <name type="common">Atlantic horseshoe crab</name>
    <dbReference type="NCBI Taxonomy" id="6850"/>
    <lineage>
        <taxon>Eukaryota</taxon>
        <taxon>Metazoa</taxon>
        <taxon>Ecdysozoa</taxon>
        <taxon>Arthropoda</taxon>
        <taxon>Chelicerata</taxon>
        <taxon>Merostomata</taxon>
        <taxon>Xiphosura</taxon>
        <taxon>Limulidae</taxon>
        <taxon>Limulus</taxon>
    </lineage>
</organism>
<dbReference type="GeneID" id="111088274"/>
<dbReference type="Gene3D" id="2.80.10.50">
    <property type="match status" value="1"/>
</dbReference>
<dbReference type="CDD" id="cd00161">
    <property type="entry name" value="beta-trefoil_Ricin-like"/>
    <property type="match status" value="1"/>
</dbReference>
<gene>
    <name evidence="9" type="primary">LOC111088274</name>
</gene>
<feature type="compositionally biased region" description="Polar residues" evidence="6">
    <location>
        <begin position="1408"/>
        <end position="1420"/>
    </location>
</feature>
<feature type="compositionally biased region" description="Basic and acidic residues" evidence="6">
    <location>
        <begin position="225"/>
        <end position="241"/>
    </location>
</feature>
<dbReference type="SUPFAM" id="SSF144232">
    <property type="entry name" value="HIT/MYND zinc finger-like"/>
    <property type="match status" value="1"/>
</dbReference>
<evidence type="ECO:0000256" key="2">
    <source>
        <dbReference type="ARBA" id="ARBA00022771"/>
    </source>
</evidence>
<feature type="compositionally biased region" description="Polar residues" evidence="6">
    <location>
        <begin position="130"/>
        <end position="140"/>
    </location>
</feature>
<feature type="region of interest" description="Disordered" evidence="6">
    <location>
        <begin position="1366"/>
        <end position="1392"/>
    </location>
</feature>
<feature type="region of interest" description="Disordered" evidence="6">
    <location>
        <begin position="966"/>
        <end position="989"/>
    </location>
</feature>
<accession>A0ABM1TCK7</accession>
<feature type="compositionally biased region" description="Polar residues" evidence="6">
    <location>
        <begin position="975"/>
        <end position="987"/>
    </location>
</feature>
<evidence type="ECO:0000256" key="4">
    <source>
        <dbReference type="PROSITE-ProRule" id="PRU00134"/>
    </source>
</evidence>
<dbReference type="PROSITE" id="PS01360">
    <property type="entry name" value="ZF_MYND_1"/>
    <property type="match status" value="1"/>
</dbReference>
<feature type="coiled-coil region" evidence="5">
    <location>
        <begin position="1135"/>
        <end position="1162"/>
    </location>
</feature>
<feature type="region of interest" description="Disordered" evidence="6">
    <location>
        <begin position="1964"/>
        <end position="1992"/>
    </location>
</feature>
<dbReference type="Gene3D" id="6.10.140.2220">
    <property type="match status" value="1"/>
</dbReference>
<proteinExistence type="predicted"/>
<feature type="region of interest" description="Disordered" evidence="6">
    <location>
        <begin position="720"/>
        <end position="739"/>
    </location>
</feature>
<evidence type="ECO:0000256" key="5">
    <source>
        <dbReference type="SAM" id="Coils"/>
    </source>
</evidence>
<keyword evidence="3" id="KW-0862">Zinc</keyword>
<feature type="region of interest" description="Disordered" evidence="6">
    <location>
        <begin position="1408"/>
        <end position="1430"/>
    </location>
</feature>
<feature type="compositionally biased region" description="Basic and acidic residues" evidence="6">
    <location>
        <begin position="786"/>
        <end position="797"/>
    </location>
</feature>
<feature type="region of interest" description="Disordered" evidence="6">
    <location>
        <begin position="189"/>
        <end position="242"/>
    </location>
</feature>
<reference evidence="9" key="1">
    <citation type="submission" date="2025-08" db="UniProtKB">
        <authorList>
            <consortium name="RefSeq"/>
        </authorList>
    </citation>
    <scope>IDENTIFICATION</scope>
    <source>
        <tissue evidence="9">Muscle</tissue>
    </source>
</reference>
<dbReference type="RefSeq" id="XP_022253613.1">
    <property type="nucleotide sequence ID" value="XM_022397905.1"/>
</dbReference>
<feature type="compositionally biased region" description="Basic and acidic residues" evidence="6">
    <location>
        <begin position="1192"/>
        <end position="1205"/>
    </location>
</feature>
<dbReference type="PROSITE" id="PS50865">
    <property type="entry name" value="ZF_MYND_2"/>
    <property type="match status" value="1"/>
</dbReference>
<name>A0ABM1TCK7_LIMPO</name>
<feature type="region of interest" description="Disordered" evidence="6">
    <location>
        <begin position="121"/>
        <end position="140"/>
    </location>
</feature>
<evidence type="ECO:0000313" key="8">
    <source>
        <dbReference type="Proteomes" id="UP000694941"/>
    </source>
</evidence>
<dbReference type="InterPro" id="IPR002893">
    <property type="entry name" value="Znf_MYND"/>
</dbReference>
<keyword evidence="5" id="KW-0175">Coiled coil</keyword>
<feature type="region of interest" description="Disordered" evidence="6">
    <location>
        <begin position="1238"/>
        <end position="1258"/>
    </location>
</feature>
<keyword evidence="2 4" id="KW-0863">Zinc-finger</keyword>
<feature type="region of interest" description="Disordered" evidence="6">
    <location>
        <begin position="583"/>
        <end position="614"/>
    </location>
</feature>